<comment type="caution">
    <text evidence="13">The sequence shown here is derived from an EMBL/GenBank/DDBJ whole genome shotgun (WGS) entry which is preliminary data.</text>
</comment>
<keyword evidence="2 11" id="KW-0813">Transport</keyword>
<dbReference type="Pfam" id="PF00858">
    <property type="entry name" value="ASC"/>
    <property type="match status" value="1"/>
</dbReference>
<evidence type="ECO:0000256" key="4">
    <source>
        <dbReference type="ARBA" id="ARBA00022692"/>
    </source>
</evidence>
<evidence type="ECO:0000256" key="9">
    <source>
        <dbReference type="ARBA" id="ARBA00023201"/>
    </source>
</evidence>
<feature type="transmembrane region" description="Helical" evidence="12">
    <location>
        <begin position="39"/>
        <end position="56"/>
    </location>
</feature>
<dbReference type="PANTHER" id="PTHR11690">
    <property type="entry name" value="AMILORIDE-SENSITIVE SODIUM CHANNEL-RELATED"/>
    <property type="match status" value="1"/>
</dbReference>
<keyword evidence="10 11" id="KW-0407">Ion channel</keyword>
<proteinExistence type="inferred from homology"/>
<dbReference type="GO" id="GO:0015280">
    <property type="term" value="F:ligand-gated sodium channel activity"/>
    <property type="evidence" value="ECO:0007669"/>
    <property type="project" value="TreeGrafter"/>
</dbReference>
<keyword evidence="6" id="KW-0915">Sodium</keyword>
<comment type="subcellular location">
    <subcellularLocation>
        <location evidence="1">Membrane</location>
        <topology evidence="1">Multi-pass membrane protein</topology>
    </subcellularLocation>
</comment>
<evidence type="ECO:0000256" key="3">
    <source>
        <dbReference type="ARBA" id="ARBA00022461"/>
    </source>
</evidence>
<dbReference type="EMBL" id="JAOTOJ010000002">
    <property type="protein sequence ID" value="KAK9407144.1"/>
    <property type="molecule type" value="Genomic_DNA"/>
</dbReference>
<dbReference type="Gene3D" id="1.10.3590.10">
    <property type="entry name" value="acid-sensing ion channel 1 domain"/>
    <property type="match status" value="1"/>
</dbReference>
<name>A0AAW1BYA5_CROAD</name>
<keyword evidence="14" id="KW-1185">Reference proteome</keyword>
<evidence type="ECO:0000313" key="13">
    <source>
        <dbReference type="EMBL" id="KAK9407144.1"/>
    </source>
</evidence>
<keyword evidence="8 12" id="KW-0472">Membrane</keyword>
<keyword evidence="4 11" id="KW-0812">Transmembrane</keyword>
<dbReference type="Proteomes" id="UP001474421">
    <property type="component" value="Unassembled WGS sequence"/>
</dbReference>
<feature type="transmembrane region" description="Helical" evidence="12">
    <location>
        <begin position="76"/>
        <end position="95"/>
    </location>
</feature>
<organism evidence="13 14">
    <name type="scientific">Crotalus adamanteus</name>
    <name type="common">Eastern diamondback rattlesnake</name>
    <dbReference type="NCBI Taxonomy" id="8729"/>
    <lineage>
        <taxon>Eukaryota</taxon>
        <taxon>Metazoa</taxon>
        <taxon>Chordata</taxon>
        <taxon>Craniata</taxon>
        <taxon>Vertebrata</taxon>
        <taxon>Euteleostomi</taxon>
        <taxon>Lepidosauria</taxon>
        <taxon>Squamata</taxon>
        <taxon>Bifurcata</taxon>
        <taxon>Unidentata</taxon>
        <taxon>Episquamata</taxon>
        <taxon>Toxicofera</taxon>
        <taxon>Serpentes</taxon>
        <taxon>Colubroidea</taxon>
        <taxon>Viperidae</taxon>
        <taxon>Crotalinae</taxon>
        <taxon>Crotalus</taxon>
    </lineage>
</organism>
<dbReference type="PANTHER" id="PTHR11690:SF222">
    <property type="entry name" value="AMILORIDE-SENSITIVE SODIUM CHANNEL SUBUNIT GAMMA"/>
    <property type="match status" value="1"/>
</dbReference>
<evidence type="ECO:0000256" key="11">
    <source>
        <dbReference type="RuleBase" id="RU000679"/>
    </source>
</evidence>
<keyword evidence="7 11" id="KW-0406">Ion transport</keyword>
<evidence type="ECO:0000256" key="7">
    <source>
        <dbReference type="ARBA" id="ARBA00023065"/>
    </source>
</evidence>
<evidence type="ECO:0000256" key="10">
    <source>
        <dbReference type="ARBA" id="ARBA00023303"/>
    </source>
</evidence>
<keyword evidence="5 12" id="KW-1133">Transmembrane helix</keyword>
<comment type="similarity">
    <text evidence="11">Belongs to the amiloride-sensitive sodium channel (TC 1.A.6) family.</text>
</comment>
<evidence type="ECO:0000256" key="1">
    <source>
        <dbReference type="ARBA" id="ARBA00004141"/>
    </source>
</evidence>
<protein>
    <submittedName>
        <fullName evidence="13">Acid-sensing ion channel 1</fullName>
    </submittedName>
</protein>
<accession>A0AAW1BYA5</accession>
<evidence type="ECO:0000256" key="8">
    <source>
        <dbReference type="ARBA" id="ARBA00023136"/>
    </source>
</evidence>
<keyword evidence="3 11" id="KW-0894">Sodium channel</keyword>
<gene>
    <name evidence="13" type="ORF">NXF25_005918</name>
</gene>
<dbReference type="GO" id="GO:0005886">
    <property type="term" value="C:plasma membrane"/>
    <property type="evidence" value="ECO:0007669"/>
    <property type="project" value="TreeGrafter"/>
</dbReference>
<reference evidence="13 14" key="1">
    <citation type="journal article" date="2024" name="Proc. Natl. Acad. Sci. U.S.A.">
        <title>The genetic regulatory architecture and epigenomic basis for age-related changes in rattlesnake venom.</title>
        <authorList>
            <person name="Hogan M.P."/>
            <person name="Holding M.L."/>
            <person name="Nystrom G.S."/>
            <person name="Colston T.J."/>
            <person name="Bartlett D.A."/>
            <person name="Mason A.J."/>
            <person name="Ellsworth S.A."/>
            <person name="Rautsaw R.M."/>
            <person name="Lawrence K.C."/>
            <person name="Strickland J.L."/>
            <person name="He B."/>
            <person name="Fraser P."/>
            <person name="Margres M.J."/>
            <person name="Gilbert D.M."/>
            <person name="Gibbs H.L."/>
            <person name="Parkinson C.L."/>
            <person name="Rokyta D.R."/>
        </authorList>
    </citation>
    <scope>NUCLEOTIDE SEQUENCE [LARGE SCALE GENOMIC DNA]</scope>
    <source>
        <strain evidence="13">DRR0105</strain>
    </source>
</reference>
<keyword evidence="9 11" id="KW-0739">Sodium transport</keyword>
<dbReference type="AlphaFoldDB" id="A0AAW1BYA5"/>
<sequence length="211" mass="24465">MENSRNSCVVDPPRFSLKQIKFHGLHQVFSVHLSCPQRAFWLMAVLASMALLLTWSSNRIHYLLSWPVHTKLHILYSPNLTFPAVTLCNNNLVLLRRMSRADLHLSGYWLGLLNRNLQPVPAVQTLLWDPQWFWLGNLLDFSHYLPPLPTQEQSTQRLLDQLGHQLEEMLLSCHFQGERCGPHNFTTVSQDGERELLVRTTDNCWVLQSQS</sequence>
<evidence type="ECO:0000313" key="14">
    <source>
        <dbReference type="Proteomes" id="UP001474421"/>
    </source>
</evidence>
<evidence type="ECO:0000256" key="6">
    <source>
        <dbReference type="ARBA" id="ARBA00023053"/>
    </source>
</evidence>
<evidence type="ECO:0000256" key="5">
    <source>
        <dbReference type="ARBA" id="ARBA00022989"/>
    </source>
</evidence>
<dbReference type="InterPro" id="IPR001873">
    <property type="entry name" value="ENaC"/>
</dbReference>
<evidence type="ECO:0000256" key="12">
    <source>
        <dbReference type="SAM" id="Phobius"/>
    </source>
</evidence>
<evidence type="ECO:0000256" key="2">
    <source>
        <dbReference type="ARBA" id="ARBA00022448"/>
    </source>
</evidence>